<dbReference type="InterPro" id="IPR000716">
    <property type="entry name" value="Thyroglobulin_1"/>
</dbReference>
<dbReference type="PROSITE" id="PS00484">
    <property type="entry name" value="THYROGLOBULIN_1_1"/>
    <property type="match status" value="2"/>
</dbReference>
<dbReference type="PANTHER" id="PTHR22803">
    <property type="entry name" value="MANNOSE, PHOSPHOLIPASE, LECTIN RECEPTOR RELATED"/>
    <property type="match status" value="1"/>
</dbReference>
<reference evidence="8 9" key="1">
    <citation type="submission" date="2019-02" db="EMBL/GenBank/DDBJ databases">
        <title>Opniocepnalus argus genome.</title>
        <authorList>
            <person name="Zhou C."/>
            <person name="Xiao S."/>
        </authorList>
    </citation>
    <scope>NUCLEOTIDE SEQUENCE [LARGE SCALE GENOMIC DNA]</scope>
    <source>
        <strain evidence="8">OARG1902GOOAL</strain>
        <tissue evidence="8">Muscle</tissue>
    </source>
</reference>
<feature type="chain" id="PRO_5026100630" evidence="5">
    <location>
        <begin position="20"/>
        <end position="529"/>
    </location>
</feature>
<gene>
    <name evidence="8" type="ORF">EXN66_Car013843</name>
</gene>
<keyword evidence="4" id="KW-1133">Transmembrane helix</keyword>
<dbReference type="Proteomes" id="UP000503349">
    <property type="component" value="Chromosome 13"/>
</dbReference>
<proteinExistence type="predicted"/>
<dbReference type="Gene3D" id="4.10.800.10">
    <property type="entry name" value="Thyroglobulin type-1"/>
    <property type="match status" value="2"/>
</dbReference>
<dbReference type="InterPro" id="IPR016187">
    <property type="entry name" value="CTDL_fold"/>
</dbReference>
<dbReference type="SMART" id="SM00034">
    <property type="entry name" value="CLECT"/>
    <property type="match status" value="2"/>
</dbReference>
<feature type="domain" description="Thyroglobulin type-1" evidence="7">
    <location>
        <begin position="376"/>
        <end position="449"/>
    </location>
</feature>
<accession>A0A6G1Q6M3</accession>
<evidence type="ECO:0000313" key="8">
    <source>
        <dbReference type="EMBL" id="KAF3698162.1"/>
    </source>
</evidence>
<dbReference type="SUPFAM" id="SSF56436">
    <property type="entry name" value="C-type lectin-like"/>
    <property type="match status" value="3"/>
</dbReference>
<feature type="disulfide bond" evidence="2">
    <location>
        <begin position="60"/>
        <end position="67"/>
    </location>
</feature>
<feature type="domain" description="C-type lectin" evidence="6">
    <location>
        <begin position="456"/>
        <end position="506"/>
    </location>
</feature>
<feature type="disulfide bond" evidence="2">
    <location>
        <begin position="411"/>
        <end position="418"/>
    </location>
</feature>
<evidence type="ECO:0000313" key="9">
    <source>
        <dbReference type="Proteomes" id="UP000503349"/>
    </source>
</evidence>
<evidence type="ECO:0000256" key="2">
    <source>
        <dbReference type="PROSITE-ProRule" id="PRU00500"/>
    </source>
</evidence>
<feature type="compositionally biased region" description="Polar residues" evidence="3">
    <location>
        <begin position="283"/>
        <end position="299"/>
    </location>
</feature>
<evidence type="ECO:0000259" key="7">
    <source>
        <dbReference type="PROSITE" id="PS51162"/>
    </source>
</evidence>
<reference evidence="9" key="2">
    <citation type="submission" date="2019-02" db="EMBL/GenBank/DDBJ databases">
        <title>Opniocepnalus argus Var Kimnra genome.</title>
        <authorList>
            <person name="Zhou C."/>
            <person name="Xiao S."/>
        </authorList>
    </citation>
    <scope>NUCLEOTIDE SEQUENCE [LARGE SCALE GENOMIC DNA]</scope>
</reference>
<evidence type="ECO:0000256" key="5">
    <source>
        <dbReference type="SAM" id="SignalP"/>
    </source>
</evidence>
<dbReference type="SMART" id="SM00211">
    <property type="entry name" value="TY"/>
    <property type="match status" value="2"/>
</dbReference>
<evidence type="ECO:0000259" key="6">
    <source>
        <dbReference type="PROSITE" id="PS50041"/>
    </source>
</evidence>
<feature type="signal peptide" evidence="5">
    <location>
        <begin position="1"/>
        <end position="19"/>
    </location>
</feature>
<evidence type="ECO:0000256" key="4">
    <source>
        <dbReference type="SAM" id="Phobius"/>
    </source>
</evidence>
<dbReference type="InterPro" id="IPR001304">
    <property type="entry name" value="C-type_lectin-like"/>
</dbReference>
<dbReference type="EMBL" id="CM015724">
    <property type="protein sequence ID" value="KAF3698162.1"/>
    <property type="molecule type" value="Genomic_DNA"/>
</dbReference>
<keyword evidence="9" id="KW-1185">Reference proteome</keyword>
<dbReference type="InterPro" id="IPR036857">
    <property type="entry name" value="Thyroglobulin_1_sf"/>
</dbReference>
<dbReference type="Pfam" id="PF00086">
    <property type="entry name" value="Thyroglobulin_1"/>
    <property type="match status" value="2"/>
</dbReference>
<feature type="domain" description="C-type lectin" evidence="6">
    <location>
        <begin position="102"/>
        <end position="159"/>
    </location>
</feature>
<dbReference type="Pfam" id="PF00059">
    <property type="entry name" value="Lectin_C"/>
    <property type="match status" value="1"/>
</dbReference>
<organism evidence="8 9">
    <name type="scientific">Channa argus</name>
    <name type="common">Northern snakehead</name>
    <name type="synonym">Ophicephalus argus</name>
    <dbReference type="NCBI Taxonomy" id="215402"/>
    <lineage>
        <taxon>Eukaryota</taxon>
        <taxon>Metazoa</taxon>
        <taxon>Chordata</taxon>
        <taxon>Craniata</taxon>
        <taxon>Vertebrata</taxon>
        <taxon>Euteleostomi</taxon>
        <taxon>Actinopterygii</taxon>
        <taxon>Neopterygii</taxon>
        <taxon>Teleostei</taxon>
        <taxon>Neoteleostei</taxon>
        <taxon>Acanthomorphata</taxon>
        <taxon>Anabantaria</taxon>
        <taxon>Anabantiformes</taxon>
        <taxon>Channoidei</taxon>
        <taxon>Channidae</taxon>
        <taxon>Channa</taxon>
    </lineage>
</organism>
<feature type="transmembrane region" description="Helical" evidence="4">
    <location>
        <begin position="342"/>
        <end position="368"/>
    </location>
</feature>
<dbReference type="PROSITE" id="PS50041">
    <property type="entry name" value="C_TYPE_LECTIN_2"/>
    <property type="match status" value="2"/>
</dbReference>
<dbReference type="InterPro" id="IPR050111">
    <property type="entry name" value="C-type_lectin/snaclec_domain"/>
</dbReference>
<dbReference type="Gene3D" id="3.10.100.10">
    <property type="entry name" value="Mannose-Binding Protein A, subunit A"/>
    <property type="match status" value="3"/>
</dbReference>
<dbReference type="AlphaFoldDB" id="A0A6G1Q6M3"/>
<keyword evidence="4" id="KW-0472">Membrane</keyword>
<feature type="region of interest" description="Disordered" evidence="3">
    <location>
        <begin position="270"/>
        <end position="299"/>
    </location>
</feature>
<evidence type="ECO:0000256" key="3">
    <source>
        <dbReference type="SAM" id="MobiDB-lite"/>
    </source>
</evidence>
<keyword evidence="1 2" id="KW-1015">Disulfide bond</keyword>
<feature type="domain" description="Thyroglobulin type-1" evidence="7">
    <location>
        <begin position="28"/>
        <end position="95"/>
    </location>
</feature>
<comment type="caution">
    <text evidence="2">Lacks conserved residue(s) required for the propagation of feature annotation.</text>
</comment>
<protein>
    <submittedName>
        <fullName evidence="8">Ladderlectin</fullName>
    </submittedName>
</protein>
<sequence>MKVICVFLSLCTFLTLSLAVPLNTTYPWGQCEDDRQNCSKLIGAFCPQCDSKGNFLPKQCWASTGYCWCVNIFSGNEIPNTRIRPGTKLNCEKRCPDGWKNYGDKCFIFIDTPKRWTEAEVYCRFDGANLASIHSEEENYFITSLTRGDTHNFPQSWLGGFDVIESATSMAISSHSSARGLILIIDIPGNAGVSMSSPERRYQTQTHPRGPCLLTVIYCQFDDANLASVHSEEENRFIMSLTRGDTQTFPQTWLGGFDVIHSVTSMAISSHSSARGHGRTGTAGVSMSSPERRYQTQTHPWGPRLLTVTTLGPALKDGSTLEKGVTPSSTPRRSGLKLRASYLIIIIIIPITMKVLIVSITLCMILTLSCAMPLNSTLCQDRRQNCINSTRPHDGYCPKCDNEGNFLPQQCARSNGYCWCVNVTSGLQIPNTVKPLESLLDCDGDSHDCPDGWSSFGKRCFIFIDSPKSWVDAEVYCQFDKANLASVHSPTENHFIMSLTGDGLQWFYASCHASLPFVCVKNIRPEQFN</sequence>
<dbReference type="InterPro" id="IPR016186">
    <property type="entry name" value="C-type_lectin-like/link_sf"/>
</dbReference>
<keyword evidence="4" id="KW-0812">Transmembrane</keyword>
<dbReference type="SUPFAM" id="SSF57610">
    <property type="entry name" value="Thyroglobulin type-1 domain"/>
    <property type="match status" value="2"/>
</dbReference>
<evidence type="ECO:0000256" key="1">
    <source>
        <dbReference type="ARBA" id="ARBA00023157"/>
    </source>
</evidence>
<dbReference type="CDD" id="cd00191">
    <property type="entry name" value="TY"/>
    <property type="match status" value="2"/>
</dbReference>
<name>A0A6G1Q6M3_CHAAH</name>
<dbReference type="CDD" id="cd00037">
    <property type="entry name" value="CLECT"/>
    <property type="match status" value="2"/>
</dbReference>
<keyword evidence="5" id="KW-0732">Signal</keyword>
<dbReference type="PROSITE" id="PS51162">
    <property type="entry name" value="THYROGLOBULIN_1_2"/>
    <property type="match status" value="2"/>
</dbReference>